<feature type="region of interest" description="Disordered" evidence="1">
    <location>
        <begin position="1"/>
        <end position="24"/>
    </location>
</feature>
<dbReference type="RefSeq" id="YP_009223956.1">
    <property type="nucleotide sequence ID" value="NC_029074.1"/>
</dbReference>
<name>A0A0E3X9M9_9CAUD</name>
<accession>A0A0E3X9M9</accession>
<keyword evidence="4" id="KW-1185">Reference proteome</keyword>
<feature type="domain" description="4Fe-4S Wbl-type" evidence="2">
    <location>
        <begin position="10"/>
        <end position="74"/>
    </location>
</feature>
<dbReference type="Pfam" id="PF02467">
    <property type="entry name" value="Whib"/>
    <property type="match status" value="1"/>
</dbReference>
<reference evidence="3 4" key="1">
    <citation type="journal article" date="2015" name="Sci. Rep.">
        <title>Bacteriophages of wastewater foaming-associated filamentous Gordonia reduce host levels in raw activated sludge.</title>
        <authorList>
            <person name="Liu M."/>
            <person name="Gill J.J."/>
            <person name="Young R."/>
            <person name="Summer E.J."/>
        </authorList>
    </citation>
    <scope>NUCLEOTIDE SEQUENCE [LARGE SCALE GENOMIC DNA]</scope>
</reference>
<dbReference type="GeneID" id="26795095"/>
<organism evidence="3 4">
    <name type="scientific">Gordonia phage GordTnk2</name>
    <dbReference type="NCBI Taxonomy" id="1622192"/>
    <lineage>
        <taxon>Viruses</taxon>
        <taxon>Duplodnaviria</taxon>
        <taxon>Heunggongvirae</taxon>
        <taxon>Uroviricota</taxon>
        <taxon>Caudoviricetes</taxon>
        <taxon>Gordtnkvirus</taxon>
        <taxon>Gordtnkvirus gordtnk2</taxon>
    </lineage>
</organism>
<evidence type="ECO:0000313" key="4">
    <source>
        <dbReference type="Proteomes" id="UP000033020"/>
    </source>
</evidence>
<evidence type="ECO:0000259" key="2">
    <source>
        <dbReference type="PROSITE" id="PS51674"/>
    </source>
</evidence>
<dbReference type="EMBL" id="KP790008">
    <property type="protein sequence ID" value="AKC02788.1"/>
    <property type="molecule type" value="Genomic_DNA"/>
</dbReference>
<proteinExistence type="predicted"/>
<protein>
    <submittedName>
        <fullName evidence="3">Transcription factor WhiB</fullName>
    </submittedName>
</protein>
<sequence>MDEEWKSEAACSGMGPATADEDDVFFPGRGRGDLRKIAKEICGSCPVINQCRDYRKITDSKHGIWAGETRISNG</sequence>
<gene>
    <name evidence="3" type="ORF">GordTnk2_48</name>
</gene>
<dbReference type="Proteomes" id="UP000033020">
    <property type="component" value="Segment"/>
</dbReference>
<evidence type="ECO:0000256" key="1">
    <source>
        <dbReference type="SAM" id="MobiDB-lite"/>
    </source>
</evidence>
<dbReference type="KEGG" id="vg:26795095"/>
<dbReference type="InterPro" id="IPR034768">
    <property type="entry name" value="4FE4S_WBL"/>
</dbReference>
<dbReference type="PROSITE" id="PS51674">
    <property type="entry name" value="4FE4S_WBL"/>
    <property type="match status" value="1"/>
</dbReference>
<evidence type="ECO:0000313" key="3">
    <source>
        <dbReference type="EMBL" id="AKC02788.1"/>
    </source>
</evidence>